<feature type="active site" evidence="15">
    <location>
        <position position="69"/>
    </location>
</feature>
<feature type="transmembrane region" description="Helical" evidence="14">
    <location>
        <begin position="144"/>
        <end position="163"/>
    </location>
</feature>
<evidence type="ECO:0000313" key="19">
    <source>
        <dbReference type="EMBL" id="PFG73773.1"/>
    </source>
</evidence>
<dbReference type="EMBL" id="PDJQ01000001">
    <property type="protein sequence ID" value="PFG73773.1"/>
    <property type="molecule type" value="Genomic_DNA"/>
</dbReference>
<keyword evidence="5 14" id="KW-0812">Transmembrane</keyword>
<keyword evidence="8 14" id="KW-0378">Hydrolase</keyword>
<keyword evidence="4 14" id="KW-0645">Protease</keyword>
<feature type="domain" description="CBS" evidence="18">
    <location>
        <begin position="321"/>
        <end position="378"/>
    </location>
</feature>
<dbReference type="GO" id="GO:0046872">
    <property type="term" value="F:metal ion binding"/>
    <property type="evidence" value="ECO:0007669"/>
    <property type="project" value="UniProtKB-UniRule"/>
</dbReference>
<dbReference type="Gene3D" id="3.10.580.10">
    <property type="entry name" value="CBS-domain"/>
    <property type="match status" value="1"/>
</dbReference>
<feature type="transmembrane region" description="Helical" evidence="14">
    <location>
        <begin position="184"/>
        <end position="207"/>
    </location>
</feature>
<dbReference type="InterPro" id="IPR008915">
    <property type="entry name" value="Peptidase_M50"/>
</dbReference>
<gene>
    <name evidence="19" type="ORF">A9A59_0977</name>
</gene>
<comment type="caution">
    <text evidence="19">The sequence shown here is derived from an EMBL/GenBank/DDBJ whole genome shotgun (WGS) entry which is preliminary data.</text>
</comment>
<sequence>MRLRSIRLGALFGIPLLLNPSWFLLAGLTTWFLATQFYPAAFEGASRWTHLLMAGASVAAFFASIVLHELAHSVVARWFRIPVKSITLFVFGGVAQITREAARPLQELLMALAGPLMSLALGAAFAGCWWLLGARADRAVDYVLVWLAIMNAALGLFNLLPAFPMDGGRVFRAALWLVTRNHALATGIAAWTGRGFAWTMAGLGVLAVLGRDVVVADSLAGGAWLVLIGLFLENAARQSLLQNRFVRELARYRAEDVMVADAPVVDARQPVGPLARGVLELNPRAVYLVSDGDRLAGVLSGYELQGVPEPLWDSTPAGAVMVPKDALRATARDRLVSDVLLEMEMEELLHMPVVENGRVIGIVARDRIVGLLRQAGLLGTARA</sequence>
<dbReference type="PANTHER" id="PTHR39188:SF3">
    <property type="entry name" value="STAGE IV SPORULATION PROTEIN FB"/>
    <property type="match status" value="1"/>
</dbReference>
<evidence type="ECO:0000256" key="10">
    <source>
        <dbReference type="ARBA" id="ARBA00022989"/>
    </source>
</evidence>
<dbReference type="InterPro" id="IPR016483">
    <property type="entry name" value="UCP006404_Pept_M50_CBS"/>
</dbReference>
<dbReference type="InterPro" id="IPR000644">
    <property type="entry name" value="CBS_dom"/>
</dbReference>
<evidence type="ECO:0000256" key="9">
    <source>
        <dbReference type="ARBA" id="ARBA00022833"/>
    </source>
</evidence>
<organism evidence="19 20">
    <name type="scientific">Tepidiforma thermophila (strain KCTC 52669 / CGMCC 1.13589 / G233)</name>
    <dbReference type="NCBI Taxonomy" id="2761530"/>
    <lineage>
        <taxon>Bacteria</taxon>
        <taxon>Bacillati</taxon>
        <taxon>Chloroflexota</taxon>
        <taxon>Tepidiformia</taxon>
        <taxon>Tepidiformales</taxon>
        <taxon>Tepidiformaceae</taxon>
        <taxon>Tepidiforma</taxon>
    </lineage>
</organism>
<feature type="transmembrane region" description="Helical" evidence="14">
    <location>
        <begin position="50"/>
        <end position="71"/>
    </location>
</feature>
<evidence type="ECO:0000256" key="14">
    <source>
        <dbReference type="PIRNR" id="PIRNR006404"/>
    </source>
</evidence>
<evidence type="ECO:0000256" key="17">
    <source>
        <dbReference type="PROSITE-ProRule" id="PRU00703"/>
    </source>
</evidence>
<evidence type="ECO:0000256" key="7">
    <source>
        <dbReference type="ARBA" id="ARBA00022737"/>
    </source>
</evidence>
<dbReference type="SUPFAM" id="SSF54631">
    <property type="entry name" value="CBS-domain pair"/>
    <property type="match status" value="1"/>
</dbReference>
<feature type="binding site" evidence="16">
    <location>
        <position position="166"/>
    </location>
    <ligand>
        <name>Zn(2+)</name>
        <dbReference type="ChEBI" id="CHEBI:29105"/>
        <note>catalytic</note>
    </ligand>
</feature>
<evidence type="ECO:0000256" key="5">
    <source>
        <dbReference type="ARBA" id="ARBA00022692"/>
    </source>
</evidence>
<evidence type="ECO:0000313" key="20">
    <source>
        <dbReference type="Proteomes" id="UP000223071"/>
    </source>
</evidence>
<comment type="similarity">
    <text evidence="2 14">Belongs to the peptidase M50B family.</text>
</comment>
<feature type="binding site" evidence="16">
    <location>
        <position position="68"/>
    </location>
    <ligand>
        <name>Zn(2+)</name>
        <dbReference type="ChEBI" id="CHEBI:29105"/>
        <note>catalytic</note>
    </ligand>
</feature>
<reference evidence="19 20" key="1">
    <citation type="submission" date="2017-09" db="EMBL/GenBank/DDBJ databases">
        <title>Sequencing the genomes of two abundant thermophiles in Great Basin hot springs: Thermocrinis jamiesonii and novel Chloroflexi Thermoflexus hugenholtzii.</title>
        <authorList>
            <person name="Hedlund B."/>
        </authorList>
    </citation>
    <scope>NUCLEOTIDE SEQUENCE [LARGE SCALE GENOMIC DNA]</scope>
    <source>
        <strain evidence="19 20">G233</strain>
    </source>
</reference>
<dbReference type="Proteomes" id="UP000223071">
    <property type="component" value="Unassembled WGS sequence"/>
</dbReference>
<dbReference type="AlphaFoldDB" id="A0A2A9HEJ2"/>
<dbReference type="PANTHER" id="PTHR39188">
    <property type="entry name" value="MEMBRANE-ASSOCIATED ZINC METALLOPROTEASE M50B"/>
    <property type="match status" value="1"/>
</dbReference>
<keyword evidence="9 14" id="KW-0862">Zinc</keyword>
<evidence type="ECO:0000256" key="16">
    <source>
        <dbReference type="PIRSR" id="PIRSR006404-2"/>
    </source>
</evidence>
<accession>A0A2A9HEJ2</accession>
<dbReference type="GO" id="GO:0006508">
    <property type="term" value="P:proteolysis"/>
    <property type="evidence" value="ECO:0007669"/>
    <property type="project" value="UniProtKB-KW"/>
</dbReference>
<dbReference type="CDD" id="cd06164">
    <property type="entry name" value="S2P-M50_SpoIVFB_CBS"/>
    <property type="match status" value="1"/>
</dbReference>
<keyword evidence="12 17" id="KW-0129">CBS domain</keyword>
<dbReference type="GO" id="GO:0008237">
    <property type="term" value="F:metallopeptidase activity"/>
    <property type="evidence" value="ECO:0007669"/>
    <property type="project" value="UniProtKB-UniRule"/>
</dbReference>
<evidence type="ECO:0000256" key="1">
    <source>
        <dbReference type="ARBA" id="ARBA00004651"/>
    </source>
</evidence>
<dbReference type="RefSeq" id="WP_098503210.1">
    <property type="nucleotide sequence ID" value="NZ_PDJQ01000001.1"/>
</dbReference>
<evidence type="ECO:0000256" key="15">
    <source>
        <dbReference type="PIRSR" id="PIRSR006404-1"/>
    </source>
</evidence>
<keyword evidence="11 14" id="KW-0482">Metalloprotease</keyword>
<keyword evidence="3 14" id="KW-1003">Cell membrane</keyword>
<evidence type="ECO:0000256" key="6">
    <source>
        <dbReference type="ARBA" id="ARBA00022723"/>
    </source>
</evidence>
<keyword evidence="20" id="KW-1185">Reference proteome</keyword>
<evidence type="ECO:0000256" key="4">
    <source>
        <dbReference type="ARBA" id="ARBA00022670"/>
    </source>
</evidence>
<feature type="binding site" evidence="16">
    <location>
        <position position="72"/>
    </location>
    <ligand>
        <name>Zn(2+)</name>
        <dbReference type="ChEBI" id="CHEBI:29105"/>
        <note>catalytic</note>
    </ligand>
</feature>
<keyword evidence="7" id="KW-0677">Repeat</keyword>
<evidence type="ECO:0000259" key="18">
    <source>
        <dbReference type="PROSITE" id="PS51371"/>
    </source>
</evidence>
<keyword evidence="10 14" id="KW-1133">Transmembrane helix</keyword>
<dbReference type="Pfam" id="PF00571">
    <property type="entry name" value="CBS"/>
    <property type="match status" value="1"/>
</dbReference>
<name>A0A2A9HEJ2_TEPT2</name>
<comment type="subcellular location">
    <subcellularLocation>
        <location evidence="1 14">Cell membrane</location>
        <topology evidence="1 14">Multi-pass membrane protein</topology>
    </subcellularLocation>
</comment>
<dbReference type="PROSITE" id="PS51371">
    <property type="entry name" value="CBS"/>
    <property type="match status" value="1"/>
</dbReference>
<dbReference type="PIRSF" id="PIRSF006404">
    <property type="entry name" value="UCP006404_Pept_M50_CBS"/>
    <property type="match status" value="1"/>
</dbReference>
<evidence type="ECO:0000256" key="11">
    <source>
        <dbReference type="ARBA" id="ARBA00023049"/>
    </source>
</evidence>
<evidence type="ECO:0000256" key="2">
    <source>
        <dbReference type="ARBA" id="ARBA00007931"/>
    </source>
</evidence>
<keyword evidence="13 14" id="KW-0472">Membrane</keyword>
<dbReference type="InterPro" id="IPR046342">
    <property type="entry name" value="CBS_dom_sf"/>
</dbReference>
<evidence type="ECO:0000256" key="12">
    <source>
        <dbReference type="ARBA" id="ARBA00023122"/>
    </source>
</evidence>
<protein>
    <recommendedName>
        <fullName evidence="14">Zinc metalloprotease</fullName>
    </recommendedName>
</protein>
<dbReference type="Pfam" id="PF02163">
    <property type="entry name" value="Peptidase_M50"/>
    <property type="match status" value="2"/>
</dbReference>
<feature type="transmembrane region" description="Helical" evidence="14">
    <location>
        <begin position="108"/>
        <end position="132"/>
    </location>
</feature>
<evidence type="ECO:0000256" key="13">
    <source>
        <dbReference type="ARBA" id="ARBA00023136"/>
    </source>
</evidence>
<comment type="cofactor">
    <cofactor evidence="14 16">
        <name>Zn(2+)</name>
        <dbReference type="ChEBI" id="CHEBI:29105"/>
    </cofactor>
    <text evidence="14 16">Binds 1 zinc ion per subunit.</text>
</comment>
<evidence type="ECO:0000256" key="3">
    <source>
        <dbReference type="ARBA" id="ARBA00022475"/>
    </source>
</evidence>
<feature type="transmembrane region" description="Helical" evidence="14">
    <location>
        <begin position="213"/>
        <end position="232"/>
    </location>
</feature>
<keyword evidence="6 14" id="KW-0479">Metal-binding</keyword>
<evidence type="ECO:0000256" key="8">
    <source>
        <dbReference type="ARBA" id="ARBA00022801"/>
    </source>
</evidence>
<dbReference type="GO" id="GO:0005886">
    <property type="term" value="C:plasma membrane"/>
    <property type="evidence" value="ECO:0007669"/>
    <property type="project" value="UniProtKB-SubCell"/>
</dbReference>
<proteinExistence type="inferred from homology"/>